<reference evidence="2 3" key="1">
    <citation type="journal article" date="2016" name="Genome Announc.">
        <title>First Complete Genome Sequence of a Subdivision 6 Acidobacterium Strain.</title>
        <authorList>
            <person name="Huang S."/>
            <person name="Vieira S."/>
            <person name="Bunk B."/>
            <person name="Riedel T."/>
            <person name="Sproer C."/>
            <person name="Overmann J."/>
        </authorList>
    </citation>
    <scope>NUCLEOTIDE SEQUENCE [LARGE SCALE GENOMIC DNA]</scope>
    <source>
        <strain evidence="3">DSM 100886 HEG_-6_39</strain>
    </source>
</reference>
<dbReference type="KEGG" id="abac:LuPra_00600"/>
<dbReference type="EMBL" id="CP015136">
    <property type="protein sequence ID" value="AMY07427.1"/>
    <property type="molecule type" value="Genomic_DNA"/>
</dbReference>
<evidence type="ECO:0000313" key="2">
    <source>
        <dbReference type="EMBL" id="AMY07427.1"/>
    </source>
</evidence>
<feature type="region of interest" description="Disordered" evidence="1">
    <location>
        <begin position="90"/>
        <end position="116"/>
    </location>
</feature>
<dbReference type="Proteomes" id="UP000076079">
    <property type="component" value="Chromosome"/>
</dbReference>
<proteinExistence type="predicted"/>
<evidence type="ECO:0000256" key="1">
    <source>
        <dbReference type="SAM" id="MobiDB-lite"/>
    </source>
</evidence>
<protein>
    <submittedName>
        <fullName evidence="2">Uncharacterized protein</fullName>
    </submittedName>
</protein>
<evidence type="ECO:0000313" key="3">
    <source>
        <dbReference type="Proteomes" id="UP000076079"/>
    </source>
</evidence>
<reference evidence="3" key="2">
    <citation type="submission" date="2016-04" db="EMBL/GenBank/DDBJ databases">
        <title>First Complete Genome Sequence of a Subdivision 6 Acidobacterium.</title>
        <authorList>
            <person name="Huang S."/>
            <person name="Vieira S."/>
            <person name="Bunk B."/>
            <person name="Riedel T."/>
            <person name="Sproeer C."/>
            <person name="Overmann J."/>
        </authorList>
    </citation>
    <scope>NUCLEOTIDE SEQUENCE [LARGE SCALE GENOMIC DNA]</scope>
    <source>
        <strain evidence="3">DSM 100886 HEG_-6_39</strain>
    </source>
</reference>
<gene>
    <name evidence="2" type="ORF">LuPra_00600</name>
</gene>
<organism evidence="2 3">
    <name type="scientific">Luteitalea pratensis</name>
    <dbReference type="NCBI Taxonomy" id="1855912"/>
    <lineage>
        <taxon>Bacteria</taxon>
        <taxon>Pseudomonadati</taxon>
        <taxon>Acidobacteriota</taxon>
        <taxon>Vicinamibacteria</taxon>
        <taxon>Vicinamibacterales</taxon>
        <taxon>Vicinamibacteraceae</taxon>
        <taxon>Luteitalea</taxon>
    </lineage>
</organism>
<accession>A0A143PFV0</accession>
<keyword evidence="3" id="KW-1185">Reference proteome</keyword>
<dbReference type="AlphaFoldDB" id="A0A143PFV0"/>
<dbReference type="RefSeq" id="WP_110169378.1">
    <property type="nucleotide sequence ID" value="NZ_CP015136.1"/>
</dbReference>
<sequence>MSLEARQRVLAVLPRQGDDTEFEPRRARKVRTVTDLLSASSGQEPHAVNIVDAPQAGVALHERSVVLITVPALDLLSKEELTALVAHQLGDESTSRDRVDSRVRGDRPGLRDRAHL</sequence>
<dbReference type="STRING" id="1855912.LuPra_00600"/>
<name>A0A143PFV0_LUTPR</name>